<keyword evidence="2" id="KW-1185">Reference proteome</keyword>
<evidence type="ECO:0000313" key="2">
    <source>
        <dbReference type="Proteomes" id="UP000276133"/>
    </source>
</evidence>
<dbReference type="AlphaFoldDB" id="A0A3M7T4R7"/>
<comment type="caution">
    <text evidence="1">The sequence shown here is derived from an EMBL/GenBank/DDBJ whole genome shotgun (WGS) entry which is preliminary data.</text>
</comment>
<reference evidence="1 2" key="1">
    <citation type="journal article" date="2018" name="Sci. Rep.">
        <title>Genomic signatures of local adaptation to the degree of environmental predictability in rotifers.</title>
        <authorList>
            <person name="Franch-Gras L."/>
            <person name="Hahn C."/>
            <person name="Garcia-Roger E.M."/>
            <person name="Carmona M.J."/>
            <person name="Serra M."/>
            <person name="Gomez A."/>
        </authorList>
    </citation>
    <scope>NUCLEOTIDE SEQUENCE [LARGE SCALE GENOMIC DNA]</scope>
    <source>
        <strain evidence="1">HYR1</strain>
    </source>
</reference>
<name>A0A3M7T4R7_BRAPC</name>
<evidence type="ECO:0000313" key="1">
    <source>
        <dbReference type="EMBL" id="RNA43034.1"/>
    </source>
</evidence>
<organism evidence="1 2">
    <name type="scientific">Brachionus plicatilis</name>
    <name type="common">Marine rotifer</name>
    <name type="synonym">Brachionus muelleri</name>
    <dbReference type="NCBI Taxonomy" id="10195"/>
    <lineage>
        <taxon>Eukaryota</taxon>
        <taxon>Metazoa</taxon>
        <taxon>Spiralia</taxon>
        <taxon>Gnathifera</taxon>
        <taxon>Rotifera</taxon>
        <taxon>Eurotatoria</taxon>
        <taxon>Monogononta</taxon>
        <taxon>Pseudotrocha</taxon>
        <taxon>Ploima</taxon>
        <taxon>Brachionidae</taxon>
        <taxon>Brachionus</taxon>
    </lineage>
</organism>
<protein>
    <submittedName>
        <fullName evidence="1">Uncharacterized protein</fullName>
    </submittedName>
</protein>
<gene>
    <name evidence="1" type="ORF">BpHYR1_008547</name>
</gene>
<sequence length="65" mass="7646">MQLQNLNKKAFNISVNSIKRSKFYLMSKELLILSIEPIFADYSIRIILLNQKSPIIKIRIKIIKL</sequence>
<accession>A0A3M7T4R7</accession>
<proteinExistence type="predicted"/>
<dbReference type="Proteomes" id="UP000276133">
    <property type="component" value="Unassembled WGS sequence"/>
</dbReference>
<dbReference type="EMBL" id="REGN01000289">
    <property type="protein sequence ID" value="RNA43034.1"/>
    <property type="molecule type" value="Genomic_DNA"/>
</dbReference>